<organism evidence="2 3">
    <name type="scientific">Marasmius crinis-equi</name>
    <dbReference type="NCBI Taxonomy" id="585013"/>
    <lineage>
        <taxon>Eukaryota</taxon>
        <taxon>Fungi</taxon>
        <taxon>Dikarya</taxon>
        <taxon>Basidiomycota</taxon>
        <taxon>Agaricomycotina</taxon>
        <taxon>Agaricomycetes</taxon>
        <taxon>Agaricomycetidae</taxon>
        <taxon>Agaricales</taxon>
        <taxon>Marasmiineae</taxon>
        <taxon>Marasmiaceae</taxon>
        <taxon>Marasmius</taxon>
    </lineage>
</organism>
<comment type="caution">
    <text evidence="2">The sequence shown here is derived from an EMBL/GenBank/DDBJ whole genome shotgun (WGS) entry which is preliminary data.</text>
</comment>
<feature type="region of interest" description="Disordered" evidence="1">
    <location>
        <begin position="1"/>
        <end position="47"/>
    </location>
</feature>
<evidence type="ECO:0000256" key="1">
    <source>
        <dbReference type="SAM" id="MobiDB-lite"/>
    </source>
</evidence>
<sequence>MHSPGCKKRRRMQSHENSSIETDPDEDGVESEDGVDELDEDVGQEEELVVPDDAPAYIWKVVQMSEQLSLGSDMRRLGNTMLTASSRLPQIAEWIQHGRRPNFKPKIADLEVYGDKFAAWFKKCCPSWRTKAEGTIVMSRELGMDWSEMKLTGQNGITSIIAAMAFWQWALDAVPRNTPRQKQVFQRLQDQFQEALEEVSYCISQMSEARDP</sequence>
<name>A0ABR3F259_9AGAR</name>
<dbReference type="EMBL" id="JBAHYK010001167">
    <property type="protein sequence ID" value="KAL0569214.1"/>
    <property type="molecule type" value="Genomic_DNA"/>
</dbReference>
<protein>
    <submittedName>
        <fullName evidence="2">Uncharacterized protein</fullName>
    </submittedName>
</protein>
<dbReference type="Proteomes" id="UP001465976">
    <property type="component" value="Unassembled WGS sequence"/>
</dbReference>
<feature type="compositionally biased region" description="Acidic residues" evidence="1">
    <location>
        <begin position="22"/>
        <end position="47"/>
    </location>
</feature>
<feature type="compositionally biased region" description="Basic residues" evidence="1">
    <location>
        <begin position="1"/>
        <end position="12"/>
    </location>
</feature>
<keyword evidence="3" id="KW-1185">Reference proteome</keyword>
<accession>A0ABR3F259</accession>
<reference evidence="2 3" key="1">
    <citation type="submission" date="2024-02" db="EMBL/GenBank/DDBJ databases">
        <title>A draft genome for the cacao thread blight pathogen Marasmius crinis-equi.</title>
        <authorList>
            <person name="Cohen S.P."/>
            <person name="Baruah I.K."/>
            <person name="Amoako-Attah I."/>
            <person name="Bukari Y."/>
            <person name="Meinhardt L.W."/>
            <person name="Bailey B.A."/>
        </authorList>
    </citation>
    <scope>NUCLEOTIDE SEQUENCE [LARGE SCALE GENOMIC DNA]</scope>
    <source>
        <strain evidence="2 3">GH-76</strain>
    </source>
</reference>
<evidence type="ECO:0000313" key="3">
    <source>
        <dbReference type="Proteomes" id="UP001465976"/>
    </source>
</evidence>
<proteinExistence type="predicted"/>
<gene>
    <name evidence="2" type="ORF">V5O48_012751</name>
</gene>
<evidence type="ECO:0000313" key="2">
    <source>
        <dbReference type="EMBL" id="KAL0569214.1"/>
    </source>
</evidence>